<organism evidence="1 2">
    <name type="scientific">Mycobacterium phage Myxus</name>
    <dbReference type="NCBI Taxonomy" id="1805458"/>
    <lineage>
        <taxon>Viruses</taxon>
        <taxon>Duplodnaviria</taxon>
        <taxon>Heunggongvirae</taxon>
        <taxon>Uroviricota</taxon>
        <taxon>Caudoviricetes</taxon>
        <taxon>Fromanvirus</taxon>
        <taxon>Fromanvirus packman</taxon>
    </lineage>
</organism>
<reference evidence="1 2" key="1">
    <citation type="submission" date="2016-02" db="EMBL/GenBank/DDBJ databases">
        <authorList>
            <person name="Perez-Otero J."/>
            <person name="Rivera-Burgos M."/>
            <person name="Vazquez E."/>
            <person name="Rubin M.R."/>
            <person name="Ware V.C."/>
            <person name="Bradley K.W."/>
            <person name="Asai D.J."/>
            <person name="Bowman C.A."/>
            <person name="Russell D.A."/>
            <person name="Pope W.H."/>
            <person name="Jacobs-Sera D."/>
            <person name="Hendrix R.W."/>
            <person name="Hatfull G.F."/>
        </authorList>
    </citation>
    <scope>NUCLEOTIDE SEQUENCE [LARGE SCALE GENOMIC DNA]</scope>
</reference>
<proteinExistence type="predicted"/>
<sequence>MTAITQEHHDALQALYPVITKASRSVAFQWPGVVEQDDVLQMIAERLWENPTSLMKVAAMEDKAQYRAVVGIGHQLASQERTDYDHYKGSYKYSVNEVKDLLGRNVLTEDLTGFIDATVDLMDGLTAMVAKTPQYVDSITSRYADGVIPKQGAAHKRLVDALTALTNAMNANNKRRHNERDDGPGTRTVLTNAQAQAVSSHQYDGDHDFAAGLANTTGGYR</sequence>
<protein>
    <recommendedName>
        <fullName evidence="3">RNA polymerase sigma factor</fullName>
    </recommendedName>
</protein>
<evidence type="ECO:0008006" key="3">
    <source>
        <dbReference type="Google" id="ProtNLM"/>
    </source>
</evidence>
<evidence type="ECO:0000313" key="1">
    <source>
        <dbReference type="EMBL" id="AMO43923.1"/>
    </source>
</evidence>
<name>A0A127KPA0_9CAUD</name>
<dbReference type="Proteomes" id="UP000226299">
    <property type="component" value="Segment"/>
</dbReference>
<dbReference type="InterPro" id="IPR057899">
    <property type="entry name" value="Gp53"/>
</dbReference>
<accession>A0A127KPA0</accession>
<gene>
    <name evidence="1" type="ORF">PBI_MYXUS_55</name>
</gene>
<dbReference type="Pfam" id="PF25684">
    <property type="entry name" value="Mycobacteriophage_Gp53"/>
    <property type="match status" value="1"/>
</dbReference>
<dbReference type="EMBL" id="KU716095">
    <property type="protein sequence ID" value="AMO43923.1"/>
    <property type="molecule type" value="Genomic_DNA"/>
</dbReference>
<evidence type="ECO:0000313" key="2">
    <source>
        <dbReference type="Proteomes" id="UP000226299"/>
    </source>
</evidence>